<reference evidence="2" key="1">
    <citation type="submission" date="2024-07" db="EMBL/GenBank/DDBJ databases">
        <title>Two chromosome-level genome assemblies of Korean endemic species Abeliophyllum distichum and Forsythia ovata (Oleaceae).</title>
        <authorList>
            <person name="Jang H."/>
        </authorList>
    </citation>
    <scope>NUCLEOTIDE SEQUENCE [LARGE SCALE GENOMIC DNA]</scope>
</reference>
<comment type="caution">
    <text evidence="1">The sequence shown here is derived from an EMBL/GenBank/DDBJ whole genome shotgun (WGS) entry which is preliminary data.</text>
</comment>
<dbReference type="AlphaFoldDB" id="A0ABD1Q5D3"/>
<proteinExistence type="predicted"/>
<accession>A0ABD1Q5D3</accession>
<organism evidence="1 2">
    <name type="scientific">Abeliophyllum distichum</name>
    <dbReference type="NCBI Taxonomy" id="126358"/>
    <lineage>
        <taxon>Eukaryota</taxon>
        <taxon>Viridiplantae</taxon>
        <taxon>Streptophyta</taxon>
        <taxon>Embryophyta</taxon>
        <taxon>Tracheophyta</taxon>
        <taxon>Spermatophyta</taxon>
        <taxon>Magnoliopsida</taxon>
        <taxon>eudicotyledons</taxon>
        <taxon>Gunneridae</taxon>
        <taxon>Pentapetalae</taxon>
        <taxon>asterids</taxon>
        <taxon>lamiids</taxon>
        <taxon>Lamiales</taxon>
        <taxon>Oleaceae</taxon>
        <taxon>Forsythieae</taxon>
        <taxon>Abeliophyllum</taxon>
    </lineage>
</organism>
<evidence type="ECO:0000313" key="1">
    <source>
        <dbReference type="EMBL" id="KAL2471325.1"/>
    </source>
</evidence>
<sequence>MGGRVAWRDHVFARAGILRKNLLKLERQSAPLAESERSYAEVQNGSQRLSFLGLALSQSAPLVSRLSVSQARSAVGSGTRSANGSRSAEQRNFWNLDLGRRQSALLLVFGNWQQFGQFQFDIKVLTFNLSL</sequence>
<evidence type="ECO:0000313" key="2">
    <source>
        <dbReference type="Proteomes" id="UP001604336"/>
    </source>
</evidence>
<dbReference type="Proteomes" id="UP001604336">
    <property type="component" value="Unassembled WGS sequence"/>
</dbReference>
<name>A0ABD1Q5D3_9LAMI</name>
<protein>
    <submittedName>
        <fullName evidence="1">Uncharacterized protein</fullName>
    </submittedName>
</protein>
<dbReference type="EMBL" id="JBFOLK010000012">
    <property type="protein sequence ID" value="KAL2471325.1"/>
    <property type="molecule type" value="Genomic_DNA"/>
</dbReference>
<keyword evidence="2" id="KW-1185">Reference proteome</keyword>
<gene>
    <name evidence="1" type="ORF">Adt_39461</name>
</gene>